<dbReference type="InterPro" id="IPR046373">
    <property type="entry name" value="Acyl-CoA_Oxase/DH_mid-dom_sf"/>
</dbReference>
<dbReference type="SUPFAM" id="SSF56645">
    <property type="entry name" value="Acyl-CoA dehydrogenase NM domain-like"/>
    <property type="match status" value="1"/>
</dbReference>
<dbReference type="Pfam" id="PF02770">
    <property type="entry name" value="Acyl-CoA_dh_M"/>
    <property type="match status" value="1"/>
</dbReference>
<evidence type="ECO:0000259" key="6">
    <source>
        <dbReference type="Pfam" id="PF00441"/>
    </source>
</evidence>
<dbReference type="EMBL" id="CP126980">
    <property type="protein sequence ID" value="WIM94412.1"/>
    <property type="molecule type" value="Genomic_DNA"/>
</dbReference>
<dbReference type="PANTHER" id="PTHR43884">
    <property type="entry name" value="ACYL-COA DEHYDROGENASE"/>
    <property type="match status" value="1"/>
</dbReference>
<feature type="domain" description="Acyl-CoA dehydrogenase/oxidase C-terminal" evidence="6">
    <location>
        <begin position="232"/>
        <end position="378"/>
    </location>
</feature>
<accession>A0ABY8WAL9</accession>
<name>A0ABY8WAL9_9ACTN</name>
<dbReference type="InterPro" id="IPR037069">
    <property type="entry name" value="AcylCoA_DH/ox_N_sf"/>
</dbReference>
<dbReference type="Proteomes" id="UP001240150">
    <property type="component" value="Chromosome"/>
</dbReference>
<evidence type="ECO:0000256" key="1">
    <source>
        <dbReference type="ARBA" id="ARBA00001974"/>
    </source>
</evidence>
<dbReference type="SUPFAM" id="SSF47203">
    <property type="entry name" value="Acyl-CoA dehydrogenase C-terminal domain-like"/>
    <property type="match status" value="1"/>
</dbReference>
<dbReference type="Gene3D" id="1.10.540.10">
    <property type="entry name" value="Acyl-CoA dehydrogenase/oxidase, N-terminal domain"/>
    <property type="match status" value="1"/>
</dbReference>
<sequence>MDFELSPEQRRLRADIVAFARAELGQQVADDDQAGRFPWADWRRCAEFGVLGWPIPQEYGGSGFDPLTTVVALEALGYGCRDNGLVFAVNNHLWGCAIYLMLHGTPEQKEQYLRPLAAGSLIGAHALSEEQAGSDVLAVATTAKRDGDGYRLDGSKCFVSNGPVADVFVVMARTGERTAGQNHLSAFIVTSDMPGVAVRRELPKMGLRTAPMGEVSFDGTPVPAANLLGAEGAGYRVFASTIDWERAFMFAPQVGAMERLLEASIRHARSRHQFGQAIGGFQAVSHQVADMKIRLELARTLLYKVGWLKREGRLALLETTMAKVFVSDSLVQTAQGAMTIHGARGYLAGDGFERELRDALGGPIYGGTNAVQRGVLAELLGVPGALHGSGSR</sequence>
<dbReference type="Pfam" id="PF02771">
    <property type="entry name" value="Acyl-CoA_dh_N"/>
    <property type="match status" value="1"/>
</dbReference>
<keyword evidence="10" id="KW-1185">Reference proteome</keyword>
<dbReference type="InterPro" id="IPR006091">
    <property type="entry name" value="Acyl-CoA_Oxase/DH_mid-dom"/>
</dbReference>
<feature type="domain" description="Acyl-CoA dehydrogenase/oxidase N-terminal" evidence="8">
    <location>
        <begin position="6"/>
        <end position="119"/>
    </location>
</feature>
<evidence type="ECO:0000259" key="8">
    <source>
        <dbReference type="Pfam" id="PF02771"/>
    </source>
</evidence>
<keyword evidence="4 5" id="KW-0274">FAD</keyword>
<dbReference type="PANTHER" id="PTHR43884:SF12">
    <property type="entry name" value="ISOVALERYL-COA DEHYDROGENASE, MITOCHONDRIAL-RELATED"/>
    <property type="match status" value="1"/>
</dbReference>
<evidence type="ECO:0000256" key="5">
    <source>
        <dbReference type="RuleBase" id="RU362125"/>
    </source>
</evidence>
<keyword evidence="3 5" id="KW-0285">Flavoprotein</keyword>
<dbReference type="RefSeq" id="WP_284915615.1">
    <property type="nucleotide sequence ID" value="NZ_CP126980.1"/>
</dbReference>
<dbReference type="PROSITE" id="PS00072">
    <property type="entry name" value="ACYL_COA_DH_1"/>
    <property type="match status" value="1"/>
</dbReference>
<dbReference type="InterPro" id="IPR009075">
    <property type="entry name" value="AcylCo_DH/oxidase_C"/>
</dbReference>
<dbReference type="InterPro" id="IPR006089">
    <property type="entry name" value="Acyl-CoA_DH_CS"/>
</dbReference>
<dbReference type="Gene3D" id="1.20.140.10">
    <property type="entry name" value="Butyryl-CoA Dehydrogenase, subunit A, domain 3"/>
    <property type="match status" value="1"/>
</dbReference>
<evidence type="ECO:0000259" key="7">
    <source>
        <dbReference type="Pfam" id="PF02770"/>
    </source>
</evidence>
<evidence type="ECO:0000256" key="2">
    <source>
        <dbReference type="ARBA" id="ARBA00009347"/>
    </source>
</evidence>
<reference evidence="9 10" key="1">
    <citation type="submission" date="2023-06" db="EMBL/GenBank/DDBJ databases">
        <authorList>
            <person name="Yushchuk O."/>
            <person name="Binda E."/>
            <person name="Ruckert-Reed C."/>
            <person name="Fedorenko V."/>
            <person name="Kalinowski J."/>
            <person name="Marinelli F."/>
        </authorList>
    </citation>
    <scope>NUCLEOTIDE SEQUENCE [LARGE SCALE GENOMIC DNA]</scope>
    <source>
        <strain evidence="9 10">NRRL 3884</strain>
    </source>
</reference>
<evidence type="ECO:0000313" key="9">
    <source>
        <dbReference type="EMBL" id="WIM94412.1"/>
    </source>
</evidence>
<dbReference type="InterPro" id="IPR009100">
    <property type="entry name" value="AcylCoA_DH/oxidase_NM_dom_sf"/>
</dbReference>
<dbReference type="InterPro" id="IPR013786">
    <property type="entry name" value="AcylCoA_DH/ox_N"/>
</dbReference>
<protein>
    <submittedName>
        <fullName evidence="9">Acyl-CoA dehydrogenase family protein</fullName>
    </submittedName>
</protein>
<evidence type="ECO:0000313" key="10">
    <source>
        <dbReference type="Proteomes" id="UP001240150"/>
    </source>
</evidence>
<feature type="domain" description="Acyl-CoA oxidase/dehydrogenase middle" evidence="7">
    <location>
        <begin position="124"/>
        <end position="219"/>
    </location>
</feature>
<keyword evidence="5" id="KW-0560">Oxidoreductase</keyword>
<dbReference type="Pfam" id="PF00441">
    <property type="entry name" value="Acyl-CoA_dh_1"/>
    <property type="match status" value="1"/>
</dbReference>
<dbReference type="Gene3D" id="2.40.110.10">
    <property type="entry name" value="Butyryl-CoA Dehydrogenase, subunit A, domain 2"/>
    <property type="match status" value="1"/>
</dbReference>
<comment type="cofactor">
    <cofactor evidence="1 5">
        <name>FAD</name>
        <dbReference type="ChEBI" id="CHEBI:57692"/>
    </cofactor>
</comment>
<proteinExistence type="inferred from homology"/>
<comment type="similarity">
    <text evidence="2 5">Belongs to the acyl-CoA dehydrogenase family.</text>
</comment>
<evidence type="ECO:0000256" key="3">
    <source>
        <dbReference type="ARBA" id="ARBA00022630"/>
    </source>
</evidence>
<evidence type="ECO:0000256" key="4">
    <source>
        <dbReference type="ARBA" id="ARBA00022827"/>
    </source>
</evidence>
<organism evidence="9 10">
    <name type="scientific">Actinoplanes oblitus</name>
    <dbReference type="NCBI Taxonomy" id="3040509"/>
    <lineage>
        <taxon>Bacteria</taxon>
        <taxon>Bacillati</taxon>
        <taxon>Actinomycetota</taxon>
        <taxon>Actinomycetes</taxon>
        <taxon>Micromonosporales</taxon>
        <taxon>Micromonosporaceae</taxon>
        <taxon>Actinoplanes</taxon>
    </lineage>
</organism>
<gene>
    <name evidence="9" type="ORF">ACTOB_006435</name>
</gene>
<dbReference type="InterPro" id="IPR036250">
    <property type="entry name" value="AcylCo_DH-like_C"/>
</dbReference>